<accession>A0A0A9GYV5</accession>
<proteinExistence type="predicted"/>
<sequence>MQIRNILPQKICLLAYYNKEKGSTNPCRPAHNLTIKDKRNCSLHVFSFSRHLNLKRHFYDTRKV</sequence>
<name>A0A0A9GYV5_ARUDO</name>
<organism evidence="1">
    <name type="scientific">Arundo donax</name>
    <name type="common">Giant reed</name>
    <name type="synonym">Donax arundinaceus</name>
    <dbReference type="NCBI Taxonomy" id="35708"/>
    <lineage>
        <taxon>Eukaryota</taxon>
        <taxon>Viridiplantae</taxon>
        <taxon>Streptophyta</taxon>
        <taxon>Embryophyta</taxon>
        <taxon>Tracheophyta</taxon>
        <taxon>Spermatophyta</taxon>
        <taxon>Magnoliopsida</taxon>
        <taxon>Liliopsida</taxon>
        <taxon>Poales</taxon>
        <taxon>Poaceae</taxon>
        <taxon>PACMAD clade</taxon>
        <taxon>Arundinoideae</taxon>
        <taxon>Arundineae</taxon>
        <taxon>Arundo</taxon>
    </lineage>
</organism>
<evidence type="ECO:0000313" key="1">
    <source>
        <dbReference type="EMBL" id="JAE25793.1"/>
    </source>
</evidence>
<reference evidence="1" key="2">
    <citation type="journal article" date="2015" name="Data Brief">
        <title>Shoot transcriptome of the giant reed, Arundo donax.</title>
        <authorList>
            <person name="Barrero R.A."/>
            <person name="Guerrero F.D."/>
            <person name="Moolhuijzen P."/>
            <person name="Goolsby J.A."/>
            <person name="Tidwell J."/>
            <person name="Bellgard S.E."/>
            <person name="Bellgard M.I."/>
        </authorList>
    </citation>
    <scope>NUCLEOTIDE SEQUENCE</scope>
    <source>
        <tissue evidence="1">Shoot tissue taken approximately 20 cm above the soil surface</tissue>
    </source>
</reference>
<reference evidence="1" key="1">
    <citation type="submission" date="2014-09" db="EMBL/GenBank/DDBJ databases">
        <authorList>
            <person name="Magalhaes I.L.F."/>
            <person name="Oliveira U."/>
            <person name="Santos F.R."/>
            <person name="Vidigal T.H.D.A."/>
            <person name="Brescovit A.D."/>
            <person name="Santos A.J."/>
        </authorList>
    </citation>
    <scope>NUCLEOTIDE SEQUENCE</scope>
    <source>
        <tissue evidence="1">Shoot tissue taken approximately 20 cm above the soil surface</tissue>
    </source>
</reference>
<dbReference type="EMBL" id="GBRH01172103">
    <property type="protein sequence ID" value="JAE25793.1"/>
    <property type="molecule type" value="Transcribed_RNA"/>
</dbReference>
<dbReference type="AlphaFoldDB" id="A0A0A9GYV5"/>
<protein>
    <submittedName>
        <fullName evidence="1">Uncharacterized protein</fullName>
    </submittedName>
</protein>